<keyword evidence="7" id="KW-0325">Glycoprotein</keyword>
<dbReference type="InterPro" id="IPR043504">
    <property type="entry name" value="Peptidase_S1_PA_chymotrypsin"/>
</dbReference>
<dbReference type="FunFam" id="2.40.10.10:FF:000084">
    <property type="entry name" value="Serine protease easter"/>
    <property type="match status" value="2"/>
</dbReference>
<feature type="domain" description="Clip" evidence="12">
    <location>
        <begin position="24"/>
        <end position="77"/>
    </location>
</feature>
<evidence type="ECO:0008006" key="15">
    <source>
        <dbReference type="Google" id="ProtNLM"/>
    </source>
</evidence>
<dbReference type="Proteomes" id="UP000019118">
    <property type="component" value="Unassembled WGS sequence"/>
</dbReference>
<evidence type="ECO:0000256" key="3">
    <source>
        <dbReference type="ARBA" id="ARBA00022801"/>
    </source>
</evidence>
<dbReference type="FunFam" id="3.30.1640.30:FF:000001">
    <property type="entry name" value="Serine protease 7"/>
    <property type="match status" value="2"/>
</dbReference>
<dbReference type="SMART" id="SM00020">
    <property type="entry name" value="Tryp_SPc"/>
    <property type="match status" value="2"/>
</dbReference>
<evidence type="ECO:0000256" key="10">
    <source>
        <dbReference type="SAM" id="SignalP"/>
    </source>
</evidence>
<dbReference type="PANTHER" id="PTHR24256">
    <property type="entry name" value="TRYPTASE-RELATED"/>
    <property type="match status" value="1"/>
</dbReference>
<dbReference type="InterPro" id="IPR001314">
    <property type="entry name" value="Peptidase_S1A"/>
</dbReference>
<evidence type="ECO:0000256" key="2">
    <source>
        <dbReference type="ARBA" id="ARBA00022729"/>
    </source>
</evidence>
<dbReference type="AlphaFoldDB" id="A0AAR5QCL7"/>
<dbReference type="SUPFAM" id="SSF50494">
    <property type="entry name" value="Trypsin-like serine proteases"/>
    <property type="match status" value="2"/>
</dbReference>
<proteinExistence type="inferred from homology"/>
<dbReference type="PROSITE" id="PS51888">
    <property type="entry name" value="CLIP"/>
    <property type="match status" value="2"/>
</dbReference>
<evidence type="ECO:0000313" key="13">
    <source>
        <dbReference type="EnsemblMetazoa" id="XP_019770927.1"/>
    </source>
</evidence>
<dbReference type="PROSITE" id="PS50240">
    <property type="entry name" value="TRYPSIN_DOM"/>
    <property type="match status" value="2"/>
</dbReference>
<feature type="domain" description="Peptidase S1" evidence="11">
    <location>
        <begin position="118"/>
        <end position="382"/>
    </location>
</feature>
<dbReference type="Pfam" id="PF00089">
    <property type="entry name" value="Trypsin"/>
    <property type="match status" value="2"/>
</dbReference>
<dbReference type="FunFam" id="2.40.10.10:FF:000028">
    <property type="entry name" value="Serine protease easter"/>
    <property type="match status" value="2"/>
</dbReference>
<dbReference type="EnsemblMetazoa" id="XM_019915368.1">
    <property type="protein sequence ID" value="XP_019770927.1"/>
    <property type="gene ID" value="LOC109544942"/>
</dbReference>
<keyword evidence="3 9" id="KW-0378">Hydrolase</keyword>
<feature type="domain" description="Peptidase S1" evidence="11">
    <location>
        <begin position="506"/>
        <end position="770"/>
    </location>
</feature>
<dbReference type="InterPro" id="IPR018114">
    <property type="entry name" value="TRYPSIN_HIS"/>
</dbReference>
<dbReference type="PROSITE" id="PS00134">
    <property type="entry name" value="TRYPSIN_HIS"/>
    <property type="match status" value="2"/>
</dbReference>
<protein>
    <recommendedName>
        <fullName evidence="15">CLIP domain-containing serine protease</fullName>
    </recommendedName>
</protein>
<keyword evidence="2 10" id="KW-0732">Signal</keyword>
<keyword evidence="14" id="KW-1185">Reference proteome</keyword>
<reference evidence="13" key="2">
    <citation type="submission" date="2024-08" db="UniProtKB">
        <authorList>
            <consortium name="EnsemblMetazoa"/>
        </authorList>
    </citation>
    <scope>IDENTIFICATION</scope>
</reference>
<dbReference type="GO" id="GO:0035008">
    <property type="term" value="P:positive regulation of melanization defense response"/>
    <property type="evidence" value="ECO:0007669"/>
    <property type="project" value="UniProtKB-ARBA"/>
</dbReference>
<dbReference type="Gene3D" id="2.40.10.10">
    <property type="entry name" value="Trypsin-like serine proteases"/>
    <property type="match status" value="4"/>
</dbReference>
<dbReference type="PROSITE" id="PS00135">
    <property type="entry name" value="TRYPSIN_SER"/>
    <property type="match status" value="2"/>
</dbReference>
<dbReference type="InterPro" id="IPR001254">
    <property type="entry name" value="Trypsin_dom"/>
</dbReference>
<dbReference type="PRINTS" id="PR00722">
    <property type="entry name" value="CHYMOTRYPSIN"/>
</dbReference>
<evidence type="ECO:0000256" key="9">
    <source>
        <dbReference type="RuleBase" id="RU363034"/>
    </source>
</evidence>
<evidence type="ECO:0000256" key="5">
    <source>
        <dbReference type="ARBA" id="ARBA00023145"/>
    </source>
</evidence>
<evidence type="ECO:0000256" key="6">
    <source>
        <dbReference type="ARBA" id="ARBA00023157"/>
    </source>
</evidence>
<dbReference type="InterPro" id="IPR051487">
    <property type="entry name" value="Ser/Thr_Proteases_Immune/Dev"/>
</dbReference>
<dbReference type="Pfam" id="PF12032">
    <property type="entry name" value="CLIP"/>
    <property type="match status" value="2"/>
</dbReference>
<dbReference type="Gene3D" id="3.30.1640.30">
    <property type="match status" value="2"/>
</dbReference>
<dbReference type="GO" id="GO:0004252">
    <property type="term" value="F:serine-type endopeptidase activity"/>
    <property type="evidence" value="ECO:0007669"/>
    <property type="project" value="InterPro"/>
</dbReference>
<keyword evidence="6" id="KW-1015">Disulfide bond</keyword>
<accession>A0AAR5QCL7</accession>
<dbReference type="InterPro" id="IPR022700">
    <property type="entry name" value="CLIP"/>
</dbReference>
<dbReference type="GO" id="GO:0006508">
    <property type="term" value="P:proteolysis"/>
    <property type="evidence" value="ECO:0007669"/>
    <property type="project" value="UniProtKB-KW"/>
</dbReference>
<feature type="signal peptide" evidence="10">
    <location>
        <begin position="1"/>
        <end position="19"/>
    </location>
</feature>
<keyword evidence="5" id="KW-0865">Zymogen</keyword>
<evidence type="ECO:0000256" key="4">
    <source>
        <dbReference type="ARBA" id="ARBA00022825"/>
    </source>
</evidence>
<dbReference type="InterPro" id="IPR009003">
    <property type="entry name" value="Peptidase_S1_PA"/>
</dbReference>
<sequence length="771" mass="84232">MKSVCFIVVLLIGINISYGQLADICRTPNQLSGECISLMQCDPLFSLLKKRPISSATADLLRRSQCGFVGTIPKVCCPVEEATSTTSTTPASNVNGEAIVSNLLPGTDICGTGTQNRIYGGEKADLDEFPWMVLVEYERPNGNKGFYCGGVLINSRYILTAAHCLKGKDLPKSWKIVSVRLGEYNTDTEEDCIEAAGAKRQCAPPAVNVAVEQTIAHENYDPYDINQYNDIALLRLIRNVQYSDFVRPICLPKAPRLLSKSYVNKNLVVAGWGKTENSSESNIKLKLEVPVNTEEKCSKTYSQANVRLGANQLCAGGKKGKDSCRGDSGGPLMGVEATAEGDVNWYSVGVVSFGPSPCGMQNWPGVYTKVANYVPWIVSNLRACAMKSICFIVVLLIGMHISYGQLANICRTPNELNGECISLMQCDPLFSLLKKRPISSATADLLRRSQCGFFGSIPKVCCPVEEPTLTTSTTPASNFNVLSGEAIVSNLLPDTDICGTGAQNRIYGGEKADLDEFPWMVLVEYERPNGQIETYCGGVLINSRYILTAAHCLKGKDLPKSWKMVSVRLGEYNTDTKEDCIEAVGARRQCAPPAVYVAVEETIAHENYDPYHINQYNDIALLRLIRNVHYSDYVRPICLPKTSTLLSKSYVNKNLVVAGWGRTENSSASNIKLKLEVPVENEEKCFQTYRKAHIRLGASQLCAGGKKGRDSCTGDSGGPLMGVEATAEGNVNWYSVGVVSFGRSPCGLKNWPGVYTKVANYVPWIVSNLRP</sequence>
<evidence type="ECO:0000259" key="11">
    <source>
        <dbReference type="PROSITE" id="PS50240"/>
    </source>
</evidence>
<dbReference type="SMART" id="SM00680">
    <property type="entry name" value="CLIP"/>
    <property type="match status" value="2"/>
</dbReference>
<evidence type="ECO:0000259" key="12">
    <source>
        <dbReference type="PROSITE" id="PS51888"/>
    </source>
</evidence>
<keyword evidence="1 9" id="KW-0645">Protease</keyword>
<keyword evidence="4 9" id="KW-0720">Serine protease</keyword>
<dbReference type="InterPro" id="IPR033116">
    <property type="entry name" value="TRYPSIN_SER"/>
</dbReference>
<dbReference type="CDD" id="cd00190">
    <property type="entry name" value="Tryp_SPc"/>
    <property type="match status" value="2"/>
</dbReference>
<evidence type="ECO:0000256" key="7">
    <source>
        <dbReference type="ARBA" id="ARBA00023180"/>
    </source>
</evidence>
<feature type="chain" id="PRO_5043983673" description="CLIP domain-containing serine protease" evidence="10">
    <location>
        <begin position="20"/>
        <end position="771"/>
    </location>
</feature>
<evidence type="ECO:0000313" key="14">
    <source>
        <dbReference type="Proteomes" id="UP000019118"/>
    </source>
</evidence>
<dbReference type="InterPro" id="IPR038565">
    <property type="entry name" value="CLIP_sf"/>
</dbReference>
<comment type="similarity">
    <text evidence="8">Belongs to the peptidase S1 family. CLIP subfamily.</text>
</comment>
<evidence type="ECO:0000256" key="8">
    <source>
        <dbReference type="ARBA" id="ARBA00024195"/>
    </source>
</evidence>
<name>A0AAR5QCL7_DENPD</name>
<organism evidence="13 14">
    <name type="scientific">Dendroctonus ponderosae</name>
    <name type="common">Mountain pine beetle</name>
    <dbReference type="NCBI Taxonomy" id="77166"/>
    <lineage>
        <taxon>Eukaryota</taxon>
        <taxon>Metazoa</taxon>
        <taxon>Ecdysozoa</taxon>
        <taxon>Arthropoda</taxon>
        <taxon>Hexapoda</taxon>
        <taxon>Insecta</taxon>
        <taxon>Pterygota</taxon>
        <taxon>Neoptera</taxon>
        <taxon>Endopterygota</taxon>
        <taxon>Coleoptera</taxon>
        <taxon>Polyphaga</taxon>
        <taxon>Cucujiformia</taxon>
        <taxon>Curculionidae</taxon>
        <taxon>Scolytinae</taxon>
        <taxon>Dendroctonus</taxon>
    </lineage>
</organism>
<evidence type="ECO:0000256" key="1">
    <source>
        <dbReference type="ARBA" id="ARBA00022670"/>
    </source>
</evidence>
<reference evidence="14" key="1">
    <citation type="journal article" date="2013" name="Genome Biol.">
        <title>Draft genome of the mountain pine beetle, Dendroctonus ponderosae Hopkins, a major forest pest.</title>
        <authorList>
            <person name="Keeling C.I."/>
            <person name="Yuen M.M."/>
            <person name="Liao N.Y."/>
            <person name="Docking T.R."/>
            <person name="Chan S.K."/>
            <person name="Taylor G.A."/>
            <person name="Palmquist D.L."/>
            <person name="Jackman S.D."/>
            <person name="Nguyen A."/>
            <person name="Li M."/>
            <person name="Henderson H."/>
            <person name="Janes J.K."/>
            <person name="Zhao Y."/>
            <person name="Pandoh P."/>
            <person name="Moore R."/>
            <person name="Sperling F.A."/>
            <person name="Huber D.P."/>
            <person name="Birol I."/>
            <person name="Jones S.J."/>
            <person name="Bohlmann J."/>
        </authorList>
    </citation>
    <scope>NUCLEOTIDE SEQUENCE</scope>
</reference>
<feature type="domain" description="Clip" evidence="12">
    <location>
        <begin position="409"/>
        <end position="462"/>
    </location>
</feature>